<evidence type="ECO:0000313" key="1">
    <source>
        <dbReference type="EMBL" id="ODN74946.1"/>
    </source>
</evidence>
<dbReference type="EMBL" id="AWGH01000057">
    <property type="protein sequence ID" value="ODN74946.1"/>
    <property type="molecule type" value="Genomic_DNA"/>
</dbReference>
<reference evidence="1 2" key="1">
    <citation type="submission" date="2016-06" db="EMBL/GenBank/DDBJ databases">
        <title>Evolution of pathogenesis and genome organization in the Tremellales.</title>
        <authorList>
            <person name="Cuomo C."/>
            <person name="Litvintseva A."/>
            <person name="Heitman J."/>
            <person name="Chen Y."/>
            <person name="Sun S."/>
            <person name="Springer D."/>
            <person name="Dromer F."/>
            <person name="Young S."/>
            <person name="Zeng Q."/>
            <person name="Chapman S."/>
            <person name="Gujja S."/>
            <person name="Saif S."/>
            <person name="Birren B."/>
        </authorList>
    </citation>
    <scope>NUCLEOTIDE SEQUENCE [LARGE SCALE GENOMIC DNA]</scope>
    <source>
        <strain evidence="1 2">CBS 7118</strain>
    </source>
</reference>
<name>A0A1E3HGR5_9TREE</name>
<gene>
    <name evidence="1" type="ORF">L198_08197</name>
</gene>
<organism evidence="1 2">
    <name type="scientific">Cryptococcus wingfieldii CBS 7118</name>
    <dbReference type="NCBI Taxonomy" id="1295528"/>
    <lineage>
        <taxon>Eukaryota</taxon>
        <taxon>Fungi</taxon>
        <taxon>Dikarya</taxon>
        <taxon>Basidiomycota</taxon>
        <taxon>Agaricomycotina</taxon>
        <taxon>Tremellomycetes</taxon>
        <taxon>Tremellales</taxon>
        <taxon>Cryptococcaceae</taxon>
        <taxon>Cryptococcus</taxon>
    </lineage>
</organism>
<dbReference type="GeneID" id="30197408"/>
<accession>A0A1E3HGR5</accession>
<dbReference type="AlphaFoldDB" id="A0A1E3HGR5"/>
<keyword evidence="2" id="KW-1185">Reference proteome</keyword>
<comment type="caution">
    <text evidence="1">The sequence shown here is derived from an EMBL/GenBank/DDBJ whole genome shotgun (WGS) entry which is preliminary data.</text>
</comment>
<protein>
    <submittedName>
        <fullName evidence="1">Uncharacterized protein</fullName>
    </submittedName>
</protein>
<dbReference type="RefSeq" id="XP_019027855.1">
    <property type="nucleotide sequence ID" value="XM_019180168.1"/>
</dbReference>
<dbReference type="Proteomes" id="UP000094819">
    <property type="component" value="Unassembled WGS sequence"/>
</dbReference>
<evidence type="ECO:0000313" key="2">
    <source>
        <dbReference type="Proteomes" id="UP000094819"/>
    </source>
</evidence>
<sequence length="311" mass="34319">MSEEQPRALAIRSIRESNPYVGRQLSQRASQFPLRSQLVTSMTDRLNNNAPSVASKITSRVSDWGTLEVNGTLGTVMATPDGLQAKVSYSWRTWRPDHTGVVDTNIEARMTADMWQPIAPIRRASTGPSSSNPWDPMTVTDIVNKQHARIVKRAGDKAKRELRSKITELESSAYDEMAKSTEEVLDNLYNKNDFAGKLDTAHHALQSKLSESYLPFVVATKATVPGGIDGNGDPSSFYYYTSGTLTSDGPDQLTFKGTYEGTAFRGAGDDEDDEEVLELLPCDFDVSVSPDEVKEYKSYLASFHGAMDLDE</sequence>
<dbReference type="OrthoDB" id="2570732at2759"/>
<proteinExistence type="predicted"/>